<sequence>MAPFMSSNIVHEKWDGAAEDLRLHLACFPSANVDAFMGKRYDGEEFWVEMYPFLLSLGYKLRPRYDPDWVPSWSKDMGKMPSRFSTFDYEDTQYLSAPLHFVNDGTRLSDGQKVVFKLVDDPSKESVISRYFSLKARRSDPRNHCVPILDVIAVPDPVSPKQTPSAVDPFRIPTQPTKALLVMPLLYRFDRLPFRRVGEFAEAMQQFVEGLQFMHEHRFSHEAVCSLNLVMDASKVIPKGFHFFRPWTHDGVTHKFDWRERWSVRPNKYYLTDFGSSDLYPEVQSTETGIDPRAQLRTWADVARHLQFDPFKHDVHQLGNTLLKVVQLALAEGYTVDVDAFLGKRLEQEEFWVEHYNFLLSNGYQLRPRYNPDWVPSWIRAAQPANLNYLDYEDSVQLILHADLNDAIRVHDGSKVVLKYVDRSSKETAIATALGEIAHPRNHCVPVLALLPLPGMTELDPRNALLVMPQLVPFAMLPFCFVGEFAEAMWQFVEGLQTLHICRIAHRDACYFNLMMDGSKVVPKGSHFVRPKSHTGIIRDTIEWHTRWYMKGVELETQVGRIGQDRSVPEFAFPPSPFPYNPFKLDIYQLGNALLTVVEQYDGLEPFLALLKPMTSQCPEDRPALSEVLSQLNDFTPEMLERRVKSRSPSSLDDYCIERQ</sequence>
<gene>
    <name evidence="1" type="ORF">D9615_006627</name>
</gene>
<dbReference type="Proteomes" id="UP000565441">
    <property type="component" value="Unassembled WGS sequence"/>
</dbReference>
<dbReference type="OrthoDB" id="5987198at2759"/>
<dbReference type="InterPro" id="IPR011009">
    <property type="entry name" value="Kinase-like_dom_sf"/>
</dbReference>
<dbReference type="AlphaFoldDB" id="A0A8H5HA19"/>
<protein>
    <recommendedName>
        <fullName evidence="3">Protein kinase domain-containing protein</fullName>
    </recommendedName>
</protein>
<organism evidence="1 2">
    <name type="scientific">Tricholomella constricta</name>
    <dbReference type="NCBI Taxonomy" id="117010"/>
    <lineage>
        <taxon>Eukaryota</taxon>
        <taxon>Fungi</taxon>
        <taxon>Dikarya</taxon>
        <taxon>Basidiomycota</taxon>
        <taxon>Agaricomycotina</taxon>
        <taxon>Agaricomycetes</taxon>
        <taxon>Agaricomycetidae</taxon>
        <taxon>Agaricales</taxon>
        <taxon>Tricholomatineae</taxon>
        <taxon>Lyophyllaceae</taxon>
        <taxon>Tricholomella</taxon>
    </lineage>
</organism>
<keyword evidence="2" id="KW-1185">Reference proteome</keyword>
<evidence type="ECO:0008006" key="3">
    <source>
        <dbReference type="Google" id="ProtNLM"/>
    </source>
</evidence>
<proteinExistence type="predicted"/>
<evidence type="ECO:0000313" key="1">
    <source>
        <dbReference type="EMBL" id="KAF5379429.1"/>
    </source>
</evidence>
<dbReference type="EMBL" id="JAACJP010000016">
    <property type="protein sequence ID" value="KAF5379429.1"/>
    <property type="molecule type" value="Genomic_DNA"/>
</dbReference>
<reference evidence="1 2" key="1">
    <citation type="journal article" date="2020" name="ISME J.">
        <title>Uncovering the hidden diversity of litter-decomposition mechanisms in mushroom-forming fungi.</title>
        <authorList>
            <person name="Floudas D."/>
            <person name="Bentzer J."/>
            <person name="Ahren D."/>
            <person name="Johansson T."/>
            <person name="Persson P."/>
            <person name="Tunlid A."/>
        </authorList>
    </citation>
    <scope>NUCLEOTIDE SEQUENCE [LARGE SCALE GENOMIC DNA]</scope>
    <source>
        <strain evidence="1 2">CBS 661.87</strain>
    </source>
</reference>
<accession>A0A8H5HA19</accession>
<comment type="caution">
    <text evidence="1">The sequence shown here is derived from an EMBL/GenBank/DDBJ whole genome shotgun (WGS) entry which is preliminary data.</text>
</comment>
<dbReference type="Gene3D" id="1.10.510.10">
    <property type="entry name" value="Transferase(Phosphotransferase) domain 1"/>
    <property type="match status" value="2"/>
</dbReference>
<dbReference type="SUPFAM" id="SSF56112">
    <property type="entry name" value="Protein kinase-like (PK-like)"/>
    <property type="match status" value="2"/>
</dbReference>
<name>A0A8H5HA19_9AGAR</name>
<evidence type="ECO:0000313" key="2">
    <source>
        <dbReference type="Proteomes" id="UP000565441"/>
    </source>
</evidence>